<organism evidence="2 3">
    <name type="scientific">Portunus trituberculatus</name>
    <name type="common">Swimming crab</name>
    <name type="synonym">Neptunus trituberculatus</name>
    <dbReference type="NCBI Taxonomy" id="210409"/>
    <lineage>
        <taxon>Eukaryota</taxon>
        <taxon>Metazoa</taxon>
        <taxon>Ecdysozoa</taxon>
        <taxon>Arthropoda</taxon>
        <taxon>Crustacea</taxon>
        <taxon>Multicrustacea</taxon>
        <taxon>Malacostraca</taxon>
        <taxon>Eumalacostraca</taxon>
        <taxon>Eucarida</taxon>
        <taxon>Decapoda</taxon>
        <taxon>Pleocyemata</taxon>
        <taxon>Brachyura</taxon>
        <taxon>Eubrachyura</taxon>
        <taxon>Portunoidea</taxon>
        <taxon>Portunidae</taxon>
        <taxon>Portuninae</taxon>
        <taxon>Portunus</taxon>
    </lineage>
</organism>
<evidence type="ECO:0000313" key="3">
    <source>
        <dbReference type="Proteomes" id="UP000324222"/>
    </source>
</evidence>
<protein>
    <submittedName>
        <fullName evidence="2">Uncharacterized protein</fullName>
    </submittedName>
</protein>
<accession>A0A5B7JWK2</accession>
<evidence type="ECO:0000313" key="2">
    <source>
        <dbReference type="EMBL" id="MPD00433.1"/>
    </source>
</evidence>
<keyword evidence="3" id="KW-1185">Reference proteome</keyword>
<dbReference type="EMBL" id="VSRR010122883">
    <property type="protein sequence ID" value="MPD00433.1"/>
    <property type="molecule type" value="Genomic_DNA"/>
</dbReference>
<proteinExistence type="predicted"/>
<name>A0A5B7JWK2_PORTR</name>
<dbReference type="AlphaFoldDB" id="A0A5B7JWK2"/>
<reference evidence="2 3" key="1">
    <citation type="submission" date="2019-05" db="EMBL/GenBank/DDBJ databases">
        <title>Another draft genome of Portunus trituberculatus and its Hox gene families provides insights of decapod evolution.</title>
        <authorList>
            <person name="Jeong J.-H."/>
            <person name="Song I."/>
            <person name="Kim S."/>
            <person name="Choi T."/>
            <person name="Kim D."/>
            <person name="Ryu S."/>
            <person name="Kim W."/>
        </authorList>
    </citation>
    <scope>NUCLEOTIDE SEQUENCE [LARGE SCALE GENOMIC DNA]</scope>
    <source>
        <tissue evidence="2">Muscle</tissue>
    </source>
</reference>
<feature type="compositionally biased region" description="Basic and acidic residues" evidence="1">
    <location>
        <begin position="26"/>
        <end position="44"/>
    </location>
</feature>
<sequence>MKRLSARYPELDTLLGEKSTVVTGRQSEKDEPEGHLWIMPERRCPPKGHSSLQNDPEDDPDGS</sequence>
<gene>
    <name evidence="2" type="ORF">E2C01_095905</name>
</gene>
<feature type="region of interest" description="Disordered" evidence="1">
    <location>
        <begin position="17"/>
        <end position="63"/>
    </location>
</feature>
<comment type="caution">
    <text evidence="2">The sequence shown here is derived from an EMBL/GenBank/DDBJ whole genome shotgun (WGS) entry which is preliminary data.</text>
</comment>
<dbReference type="Proteomes" id="UP000324222">
    <property type="component" value="Unassembled WGS sequence"/>
</dbReference>
<evidence type="ECO:0000256" key="1">
    <source>
        <dbReference type="SAM" id="MobiDB-lite"/>
    </source>
</evidence>